<keyword evidence="3" id="KW-0489">Methyltransferase</keyword>
<dbReference type="CDD" id="cd02440">
    <property type="entry name" value="AdoMet_MTases"/>
    <property type="match status" value="1"/>
</dbReference>
<organism evidence="3 4">
    <name type="scientific">Lophium mytilinum</name>
    <dbReference type="NCBI Taxonomy" id="390894"/>
    <lineage>
        <taxon>Eukaryota</taxon>
        <taxon>Fungi</taxon>
        <taxon>Dikarya</taxon>
        <taxon>Ascomycota</taxon>
        <taxon>Pezizomycotina</taxon>
        <taxon>Dothideomycetes</taxon>
        <taxon>Pleosporomycetidae</taxon>
        <taxon>Mytilinidiales</taxon>
        <taxon>Mytilinidiaceae</taxon>
        <taxon>Lophium</taxon>
    </lineage>
</organism>
<keyword evidence="4" id="KW-1185">Reference proteome</keyword>
<reference evidence="3" key="1">
    <citation type="journal article" date="2020" name="Stud. Mycol.">
        <title>101 Dothideomycetes genomes: a test case for predicting lifestyles and emergence of pathogens.</title>
        <authorList>
            <person name="Haridas S."/>
            <person name="Albert R."/>
            <person name="Binder M."/>
            <person name="Bloem J."/>
            <person name="Labutti K."/>
            <person name="Salamov A."/>
            <person name="Andreopoulos B."/>
            <person name="Baker S."/>
            <person name="Barry K."/>
            <person name="Bills G."/>
            <person name="Bluhm B."/>
            <person name="Cannon C."/>
            <person name="Castanera R."/>
            <person name="Culley D."/>
            <person name="Daum C."/>
            <person name="Ezra D."/>
            <person name="Gonzalez J."/>
            <person name="Henrissat B."/>
            <person name="Kuo A."/>
            <person name="Liang C."/>
            <person name="Lipzen A."/>
            <person name="Lutzoni F."/>
            <person name="Magnuson J."/>
            <person name="Mondo S."/>
            <person name="Nolan M."/>
            <person name="Ohm R."/>
            <person name="Pangilinan J."/>
            <person name="Park H.-J."/>
            <person name="Ramirez L."/>
            <person name="Alfaro M."/>
            <person name="Sun H."/>
            <person name="Tritt A."/>
            <person name="Yoshinaga Y."/>
            <person name="Zwiers L.-H."/>
            <person name="Turgeon B."/>
            <person name="Goodwin S."/>
            <person name="Spatafora J."/>
            <person name="Crous P."/>
            <person name="Grigoriev I."/>
        </authorList>
    </citation>
    <scope>NUCLEOTIDE SEQUENCE</scope>
    <source>
        <strain evidence="3">CBS 269.34</strain>
    </source>
</reference>
<keyword evidence="1 3" id="KW-0808">Transferase</keyword>
<dbReference type="OrthoDB" id="2013972at2759"/>
<feature type="domain" description="Methyltransferase" evidence="2">
    <location>
        <begin position="44"/>
        <end position="143"/>
    </location>
</feature>
<dbReference type="EMBL" id="MU004181">
    <property type="protein sequence ID" value="KAF2503040.1"/>
    <property type="molecule type" value="Genomic_DNA"/>
</dbReference>
<evidence type="ECO:0000313" key="4">
    <source>
        <dbReference type="Proteomes" id="UP000799750"/>
    </source>
</evidence>
<dbReference type="InterPro" id="IPR029063">
    <property type="entry name" value="SAM-dependent_MTases_sf"/>
</dbReference>
<proteinExistence type="predicted"/>
<dbReference type="AlphaFoldDB" id="A0A6A6RGZ8"/>
<dbReference type="Gene3D" id="3.40.50.150">
    <property type="entry name" value="Vaccinia Virus protein VP39"/>
    <property type="match status" value="1"/>
</dbReference>
<dbReference type="PANTHER" id="PTHR43861">
    <property type="entry name" value="TRANS-ACONITATE 2-METHYLTRANSFERASE-RELATED"/>
    <property type="match status" value="1"/>
</dbReference>
<gene>
    <name evidence="3" type="ORF">BU16DRAFT_521672</name>
</gene>
<dbReference type="Proteomes" id="UP000799750">
    <property type="component" value="Unassembled WGS sequence"/>
</dbReference>
<name>A0A6A6RGZ8_9PEZI</name>
<dbReference type="InterPro" id="IPR041698">
    <property type="entry name" value="Methyltransf_25"/>
</dbReference>
<protein>
    <submittedName>
        <fullName evidence="3">S-adenosyl-L-methionine-dependent methyltransferase</fullName>
    </submittedName>
</protein>
<evidence type="ECO:0000256" key="1">
    <source>
        <dbReference type="ARBA" id="ARBA00022679"/>
    </source>
</evidence>
<dbReference type="SUPFAM" id="SSF53335">
    <property type="entry name" value="S-adenosyl-L-methionine-dependent methyltransferases"/>
    <property type="match status" value="1"/>
</dbReference>
<accession>A0A6A6RGZ8</accession>
<dbReference type="Pfam" id="PF13649">
    <property type="entry name" value="Methyltransf_25"/>
    <property type="match status" value="1"/>
</dbReference>
<sequence length="284" mass="30802">MAPSTSTATFASAYLRMTGGCTIHLANTMLALPSLHPITPASSILDNACGPGVVTSLIKSRHPAARITAADLAPAMLEEVDAQIQQHGWSGVETAALDIRNLEGLKDESFSHVFANLALPVPGDAESGVKAMREMFRVVEREGVVVVSTWADRVWLTAFTNTARRIRPSATPQNAMALEPEFFTGSWLLRQFEEGGFGCNVEIKSVVTYTSAASLEELVENMFMAKGMFFAGFDEEELGRAKEVLKEEMKGLRTFEEIEGGVRVGMKAWVGIGWKRGDEGVVVC</sequence>
<evidence type="ECO:0000259" key="2">
    <source>
        <dbReference type="Pfam" id="PF13649"/>
    </source>
</evidence>
<evidence type="ECO:0000313" key="3">
    <source>
        <dbReference type="EMBL" id="KAF2503040.1"/>
    </source>
</evidence>
<dbReference type="GO" id="GO:0008168">
    <property type="term" value="F:methyltransferase activity"/>
    <property type="evidence" value="ECO:0007669"/>
    <property type="project" value="UniProtKB-KW"/>
</dbReference>
<dbReference type="GO" id="GO:0032259">
    <property type="term" value="P:methylation"/>
    <property type="evidence" value="ECO:0007669"/>
    <property type="project" value="UniProtKB-KW"/>
</dbReference>